<accession>A0A1G8TJ78</accession>
<feature type="region of interest" description="Disordered" evidence="1">
    <location>
        <begin position="30"/>
        <end position="49"/>
    </location>
</feature>
<organism evidence="2 3">
    <name type="scientific">Ferrimonas sediminum</name>
    <dbReference type="NCBI Taxonomy" id="718193"/>
    <lineage>
        <taxon>Bacteria</taxon>
        <taxon>Pseudomonadati</taxon>
        <taxon>Pseudomonadota</taxon>
        <taxon>Gammaproteobacteria</taxon>
        <taxon>Alteromonadales</taxon>
        <taxon>Ferrimonadaceae</taxon>
        <taxon>Ferrimonas</taxon>
    </lineage>
</organism>
<sequence length="49" mass="5399">MSDKSDIPTPVSIELLNDLLEAGNEAFNETFCSDDESENDFDGWLGSDD</sequence>
<evidence type="ECO:0000313" key="3">
    <source>
        <dbReference type="Proteomes" id="UP000199527"/>
    </source>
</evidence>
<keyword evidence="3" id="KW-1185">Reference proteome</keyword>
<gene>
    <name evidence="2" type="ORF">SAMN04488540_1084</name>
</gene>
<feature type="compositionally biased region" description="Acidic residues" evidence="1">
    <location>
        <begin position="32"/>
        <end position="49"/>
    </location>
</feature>
<dbReference type="AlphaFoldDB" id="A0A1G8TJ78"/>
<name>A0A1G8TJ78_9GAMM</name>
<evidence type="ECO:0000313" key="2">
    <source>
        <dbReference type="EMBL" id="SDJ41622.1"/>
    </source>
</evidence>
<protein>
    <submittedName>
        <fullName evidence="2">Uncharacterized protein</fullName>
    </submittedName>
</protein>
<evidence type="ECO:0000256" key="1">
    <source>
        <dbReference type="SAM" id="MobiDB-lite"/>
    </source>
</evidence>
<dbReference type="EMBL" id="FNEM01000008">
    <property type="protein sequence ID" value="SDJ41622.1"/>
    <property type="molecule type" value="Genomic_DNA"/>
</dbReference>
<proteinExistence type="predicted"/>
<dbReference type="Proteomes" id="UP000199527">
    <property type="component" value="Unassembled WGS sequence"/>
</dbReference>
<reference evidence="3" key="1">
    <citation type="submission" date="2016-10" db="EMBL/GenBank/DDBJ databases">
        <authorList>
            <person name="Varghese N."/>
            <person name="Submissions S."/>
        </authorList>
    </citation>
    <scope>NUCLEOTIDE SEQUENCE [LARGE SCALE GENOMIC DNA]</scope>
    <source>
        <strain evidence="3">DSM 23317</strain>
    </source>
</reference>
<dbReference type="RefSeq" id="WP_176819279.1">
    <property type="nucleotide sequence ID" value="NZ_FNEM01000008.1"/>
</dbReference>